<feature type="region of interest" description="Disordered" evidence="1">
    <location>
        <begin position="1"/>
        <end position="24"/>
    </location>
</feature>
<dbReference type="EMBL" id="GGMS01014413">
    <property type="protein sequence ID" value="MBY83616.1"/>
    <property type="molecule type" value="Transcribed_RNA"/>
</dbReference>
<organism evidence="2">
    <name type="scientific">Sipha flava</name>
    <name type="common">yellow sugarcane aphid</name>
    <dbReference type="NCBI Taxonomy" id="143950"/>
    <lineage>
        <taxon>Eukaryota</taxon>
        <taxon>Metazoa</taxon>
        <taxon>Ecdysozoa</taxon>
        <taxon>Arthropoda</taxon>
        <taxon>Hexapoda</taxon>
        <taxon>Insecta</taxon>
        <taxon>Pterygota</taxon>
        <taxon>Neoptera</taxon>
        <taxon>Paraneoptera</taxon>
        <taxon>Hemiptera</taxon>
        <taxon>Sternorrhyncha</taxon>
        <taxon>Aphidomorpha</taxon>
        <taxon>Aphidoidea</taxon>
        <taxon>Aphididae</taxon>
        <taxon>Sipha</taxon>
    </lineage>
</organism>
<dbReference type="GeneID" id="112686318"/>
<evidence type="ECO:0000256" key="1">
    <source>
        <dbReference type="SAM" id="MobiDB-lite"/>
    </source>
</evidence>
<accession>A0A2S2R0V6</accession>
<dbReference type="Proteomes" id="UP000694846">
    <property type="component" value="Unplaced"/>
</dbReference>
<reference evidence="4" key="2">
    <citation type="submission" date="2025-04" db="UniProtKB">
        <authorList>
            <consortium name="RefSeq"/>
        </authorList>
    </citation>
    <scope>IDENTIFICATION</scope>
    <source>
        <tissue evidence="4">Whole body</tissue>
    </source>
</reference>
<evidence type="ECO:0000313" key="2">
    <source>
        <dbReference type="EMBL" id="MBY83616.1"/>
    </source>
</evidence>
<name>A0A2S2R0V6_9HEMI</name>
<gene>
    <name evidence="4" type="primary">LOC112686318</name>
    <name evidence="2" type="ORF">g.153505</name>
</gene>
<proteinExistence type="predicted"/>
<keyword evidence="3" id="KW-1185">Reference proteome</keyword>
<evidence type="ECO:0000313" key="4">
    <source>
        <dbReference type="RefSeq" id="XP_025414320.1"/>
    </source>
</evidence>
<sequence length="136" mass="15489">MSSYRTPKSGSHHMRAPSTSTPTLLKKHNNAALSNIPNVKINFNLVTNLKSLLINFNKNNEKEKLEYNNLICDIRDAGIEIKMNLLQITPMPKNLSQMNKSHMVHMNSVKYNGGKENYTCQDFTTFAITLEWLFGS</sequence>
<reference evidence="2" key="1">
    <citation type="submission" date="2018-04" db="EMBL/GenBank/DDBJ databases">
        <title>Transcriptome assembly of Sipha flava.</title>
        <authorList>
            <person name="Scully E.D."/>
            <person name="Geib S.M."/>
            <person name="Palmer N.A."/>
            <person name="Koch K."/>
            <person name="Bradshaw J."/>
            <person name="Heng-Moss T."/>
            <person name="Sarath G."/>
        </authorList>
    </citation>
    <scope>NUCLEOTIDE SEQUENCE</scope>
</reference>
<evidence type="ECO:0000313" key="3">
    <source>
        <dbReference type="Proteomes" id="UP000694846"/>
    </source>
</evidence>
<protein>
    <submittedName>
        <fullName evidence="4">Uncharacterized protein LOC112686318</fullName>
    </submittedName>
</protein>
<dbReference type="AlphaFoldDB" id="A0A2S2R0V6"/>
<dbReference type="RefSeq" id="XP_025414320.1">
    <property type="nucleotide sequence ID" value="XM_025558535.1"/>
</dbReference>